<feature type="region of interest" description="Disordered" evidence="1">
    <location>
        <begin position="143"/>
        <end position="165"/>
    </location>
</feature>
<dbReference type="RefSeq" id="WP_052676787.1">
    <property type="nucleotide sequence ID" value="NZ_JYJA01000035.1"/>
</dbReference>
<keyword evidence="2" id="KW-0472">Membrane</keyword>
<accession>A0A0M2HC43</accession>
<feature type="compositionally biased region" description="Basic and acidic residues" evidence="1">
    <location>
        <begin position="7"/>
        <end position="26"/>
    </location>
</feature>
<feature type="region of interest" description="Disordered" evidence="1">
    <location>
        <begin position="43"/>
        <end position="123"/>
    </location>
</feature>
<keyword evidence="2" id="KW-1133">Transmembrane helix</keyword>
<reference evidence="3" key="1">
    <citation type="submission" date="2015-02" db="EMBL/GenBank/DDBJ databases">
        <title>Draft genome sequences of ten Microbacterium spp. with emphasis on heavy metal contaminated environments.</title>
        <authorList>
            <person name="Corretto E."/>
        </authorList>
    </citation>
    <scope>NUCLEOTIDE SEQUENCE [LARGE SCALE GENOMIC DNA]</scope>
    <source>
        <strain evidence="3">DSM 8608</strain>
    </source>
</reference>
<sequence length="330" mass="33736">MSTPTDSSRDELAELRERAYGRDADIHDDPAALARLSELEEQAAAASAASIAASARLSTNGGAPRRSAFEGDEEGAERPGLAPPASEETDVAASADPIAPDRDEHGSPSPANAPSADDRAGAAVPTPAHVAAGASAGVSWRVGPAADSASDAGDDVVDPDATKTPEAAAVRPWWRRIPVLWAASVVAAVLVGAGLTVLVQSMEAGRVGVLGVDPDADWPEEVWGGPTEDSLAFESFYGLSVLSQPQVTGDGTQGEVPCLIVFSGVGDNPSYLGGSCGAGSFPAQAALVVGRQAPSELRERFAEGTALQFVLDGEQVHVYAREPEIVEPAP</sequence>
<keyword evidence="2" id="KW-0812">Transmembrane</keyword>
<organism evidence="3 4">
    <name type="scientific">Microbacterium trichothecenolyticum</name>
    <name type="common">Aureobacterium trichothecenolyticum</name>
    <dbReference type="NCBI Taxonomy" id="69370"/>
    <lineage>
        <taxon>Bacteria</taxon>
        <taxon>Bacillati</taxon>
        <taxon>Actinomycetota</taxon>
        <taxon>Actinomycetes</taxon>
        <taxon>Micrococcales</taxon>
        <taxon>Microbacteriaceae</taxon>
        <taxon>Microbacterium</taxon>
    </lineage>
</organism>
<gene>
    <name evidence="3" type="ORF">RS82_02279</name>
</gene>
<evidence type="ECO:0000256" key="2">
    <source>
        <dbReference type="SAM" id="Phobius"/>
    </source>
</evidence>
<dbReference type="PATRIC" id="fig|69370.6.peg.2315"/>
<feature type="transmembrane region" description="Helical" evidence="2">
    <location>
        <begin position="179"/>
        <end position="199"/>
    </location>
</feature>
<evidence type="ECO:0000313" key="3">
    <source>
        <dbReference type="EMBL" id="KJL42263.1"/>
    </source>
</evidence>
<comment type="caution">
    <text evidence="3">The sequence shown here is derived from an EMBL/GenBank/DDBJ whole genome shotgun (WGS) entry which is preliminary data.</text>
</comment>
<feature type="compositionally biased region" description="Low complexity" evidence="1">
    <location>
        <begin position="43"/>
        <end position="58"/>
    </location>
</feature>
<keyword evidence="4" id="KW-1185">Reference proteome</keyword>
<name>A0A0M2HC43_MICTR</name>
<evidence type="ECO:0000256" key="1">
    <source>
        <dbReference type="SAM" id="MobiDB-lite"/>
    </source>
</evidence>
<evidence type="ECO:0000313" key="4">
    <source>
        <dbReference type="Proteomes" id="UP000034098"/>
    </source>
</evidence>
<dbReference type="AlphaFoldDB" id="A0A0M2HC43"/>
<protein>
    <submittedName>
        <fullName evidence="3">Uncharacterized protein</fullName>
    </submittedName>
</protein>
<proteinExistence type="predicted"/>
<feature type="region of interest" description="Disordered" evidence="1">
    <location>
        <begin position="1"/>
        <end position="26"/>
    </location>
</feature>
<dbReference type="EMBL" id="JYJA01000035">
    <property type="protein sequence ID" value="KJL42263.1"/>
    <property type="molecule type" value="Genomic_DNA"/>
</dbReference>
<dbReference type="Proteomes" id="UP000034098">
    <property type="component" value="Unassembled WGS sequence"/>
</dbReference>